<dbReference type="PANTHER" id="PTHR42840:SF3">
    <property type="entry name" value="BINDING ROSSMANN FOLD OXIDOREDUCTASE, PUTATIVE (AFU_ORTHOLOGUE AFUA_2G10240)-RELATED"/>
    <property type="match status" value="1"/>
</dbReference>
<accession>A0ABQ4VBR9</accession>
<comment type="similarity">
    <text evidence="1">Belongs to the Gfo/Idh/MocA family.</text>
</comment>
<comment type="caution">
    <text evidence="5">The sequence shown here is derived from an EMBL/GenBank/DDBJ whole genome shotgun (WGS) entry which is preliminary data.</text>
</comment>
<protein>
    <submittedName>
        <fullName evidence="5">Dehydrogenase</fullName>
    </submittedName>
</protein>
<dbReference type="InterPro" id="IPR000683">
    <property type="entry name" value="Gfo/Idh/MocA-like_OxRdtase_N"/>
</dbReference>
<feature type="domain" description="Gfo/Idh/MocA-like oxidoreductase N-terminal" evidence="3">
    <location>
        <begin position="4"/>
        <end position="119"/>
    </location>
</feature>
<evidence type="ECO:0000259" key="4">
    <source>
        <dbReference type="Pfam" id="PF22725"/>
    </source>
</evidence>
<evidence type="ECO:0000256" key="2">
    <source>
        <dbReference type="ARBA" id="ARBA00023002"/>
    </source>
</evidence>
<name>A0ABQ4VBR9_9MYCO</name>
<dbReference type="Proteomes" id="UP001060504">
    <property type="component" value="Unassembled WGS sequence"/>
</dbReference>
<organism evidence="5 6">
    <name type="scientific">Mycolicibacterium cyprinidarum</name>
    <dbReference type="NCBI Taxonomy" id="2860311"/>
    <lineage>
        <taxon>Bacteria</taxon>
        <taxon>Bacillati</taxon>
        <taxon>Actinomycetota</taxon>
        <taxon>Actinomycetes</taxon>
        <taxon>Mycobacteriales</taxon>
        <taxon>Mycobacteriaceae</taxon>
        <taxon>Mycolicibacterium</taxon>
    </lineage>
</organism>
<dbReference type="EMBL" id="BPRH01002731">
    <property type="protein sequence ID" value="GJF18314.1"/>
    <property type="molecule type" value="Genomic_DNA"/>
</dbReference>
<evidence type="ECO:0000313" key="6">
    <source>
        <dbReference type="Proteomes" id="UP001060504"/>
    </source>
</evidence>
<dbReference type="Gene3D" id="3.40.50.720">
    <property type="entry name" value="NAD(P)-binding Rossmann-like Domain"/>
    <property type="match status" value="1"/>
</dbReference>
<dbReference type="Pfam" id="PF22725">
    <property type="entry name" value="GFO_IDH_MocA_C3"/>
    <property type="match status" value="1"/>
</dbReference>
<keyword evidence="6" id="KW-1185">Reference proteome</keyword>
<evidence type="ECO:0000256" key="1">
    <source>
        <dbReference type="ARBA" id="ARBA00010928"/>
    </source>
</evidence>
<gene>
    <name evidence="5" type="ORF">NGTWS1702_26100</name>
</gene>
<sequence length="339" mass="35375">MTTLGVIGLGRIGAFHTETLSGLDGLDGLVITDERTDVAAAVAAKHGARAVDTVEELLESGVDGVVISVATPAHAELTLAAVERGIPTFCEKPIAATAAESARVAEVILNSGVPVQVGYQRRFDAAFAAAKRAVDDGSVGTLHTVRSTTMDPAPPPMDYIKGSGGIFRDCAVHDFDVLNWITGQHAVEVYATGTVQGDPLFAEYDDVDAAAVIVKFDGGALGLVSAARYNARGYDCRLEIHGFHDSVAAGWDQGVPLLNTDPRNSGPSGFPAGPAHHFFMDRFAEAFRTELAAFVGVAKGGPIPGATVADAVEVAWLAEAATESLRRGAPVRIEEVRNS</sequence>
<evidence type="ECO:0000259" key="3">
    <source>
        <dbReference type="Pfam" id="PF01408"/>
    </source>
</evidence>
<reference evidence="5 6" key="1">
    <citation type="submission" date="2021-08" db="EMBL/GenBank/DDBJ databases">
        <title>Draft genome sequence of Mycolicibacterium sp. NGTWS1702 strain.</title>
        <authorList>
            <person name="Matsumoto M."/>
            <person name="Tang B.C.C."/>
            <person name="Machida Y."/>
            <person name="Matoyama H."/>
            <person name="Kishihara T."/>
            <person name="Sato S."/>
            <person name="Kondo I."/>
            <person name="Sano M."/>
            <person name="Kato G."/>
        </authorList>
    </citation>
    <scope>NUCLEOTIDE SEQUENCE [LARGE SCALE GENOMIC DNA]</scope>
    <source>
        <strain evidence="5 6">NGTWSNA01</strain>
    </source>
</reference>
<dbReference type="SUPFAM" id="SSF51735">
    <property type="entry name" value="NAD(P)-binding Rossmann-fold domains"/>
    <property type="match status" value="1"/>
</dbReference>
<dbReference type="InterPro" id="IPR036291">
    <property type="entry name" value="NAD(P)-bd_dom_sf"/>
</dbReference>
<dbReference type="SUPFAM" id="SSF55347">
    <property type="entry name" value="Glyceraldehyde-3-phosphate dehydrogenase-like, C-terminal domain"/>
    <property type="match status" value="1"/>
</dbReference>
<dbReference type="Gene3D" id="3.30.360.10">
    <property type="entry name" value="Dihydrodipicolinate Reductase, domain 2"/>
    <property type="match status" value="1"/>
</dbReference>
<dbReference type="Pfam" id="PF01408">
    <property type="entry name" value="GFO_IDH_MocA"/>
    <property type="match status" value="1"/>
</dbReference>
<proteinExistence type="inferred from homology"/>
<evidence type="ECO:0000313" key="5">
    <source>
        <dbReference type="EMBL" id="GJF18314.1"/>
    </source>
</evidence>
<dbReference type="PANTHER" id="PTHR42840">
    <property type="entry name" value="NAD(P)-BINDING ROSSMANN-FOLD SUPERFAMILY PROTEIN-RELATED"/>
    <property type="match status" value="1"/>
</dbReference>
<keyword evidence="2" id="KW-0560">Oxidoreductase</keyword>
<dbReference type="InterPro" id="IPR055170">
    <property type="entry name" value="GFO_IDH_MocA-like_dom"/>
</dbReference>
<feature type="domain" description="GFO/IDH/MocA-like oxidoreductase" evidence="4">
    <location>
        <begin position="127"/>
        <end position="243"/>
    </location>
</feature>